<evidence type="ECO:0000256" key="4">
    <source>
        <dbReference type="ARBA" id="ARBA00022833"/>
    </source>
</evidence>
<evidence type="ECO:0000313" key="10">
    <source>
        <dbReference type="Proteomes" id="UP001179121"/>
    </source>
</evidence>
<feature type="domain" description="Peptidase M48" evidence="8">
    <location>
        <begin position="89"/>
        <end position="279"/>
    </location>
</feature>
<sequence length="328" mass="35946">MTRGEGRIQPSEKFMNRRSLLYLGAKAAFGFCTALSLLGGLSACYRAPGTARDQLIFFSEEKELQFGLSAYREVLRQARLSENAGINDMVQRVGQRIAKAANKPEYQWEFAVIEEDQMINAFALPGGKVAVFTGILKHTKNEAGLATVMGHEVAHALQRHGVERMSRSILDQIAQLGALGAAASGHSSGAAIQGLLGAYGVNVSLPFNRKQESEADYIGLRLMAQAGYDPREAVPFWERMNGCPKQMIGKLCFRSQHAIPEFLSTHPSDVTRINQIEAWLPEALQHYHVPGGGSIQPPPIPYRPLIGPMPQVSSLSNTARMSTQQIEE</sequence>
<reference evidence="9" key="1">
    <citation type="submission" date="2022-10" db="EMBL/GenBank/DDBJ databases">
        <authorList>
            <person name="Koch H."/>
        </authorList>
    </citation>
    <scope>NUCLEOTIDE SEQUENCE</scope>
    <source>
        <strain evidence="9">DNF</strain>
    </source>
</reference>
<comment type="cofactor">
    <cofactor evidence="6">
        <name>Zn(2+)</name>
        <dbReference type="ChEBI" id="CHEBI:29105"/>
    </cofactor>
    <text evidence="6">Binds 1 zinc ion per subunit.</text>
</comment>
<dbReference type="InterPro" id="IPR001915">
    <property type="entry name" value="Peptidase_M48"/>
</dbReference>
<dbReference type="RefSeq" id="WP_213041722.1">
    <property type="nucleotide sequence ID" value="NZ_OX365700.1"/>
</dbReference>
<dbReference type="EMBL" id="OX365700">
    <property type="protein sequence ID" value="CAI4031745.1"/>
    <property type="molecule type" value="Genomic_DNA"/>
</dbReference>
<keyword evidence="2" id="KW-0479">Metal-binding</keyword>
<gene>
    <name evidence="9" type="ORF">DNFV4_02164</name>
</gene>
<dbReference type="Proteomes" id="UP001179121">
    <property type="component" value="Chromosome"/>
</dbReference>
<keyword evidence="5 6" id="KW-0482">Metalloprotease</keyword>
<dbReference type="PANTHER" id="PTHR22726:SF1">
    <property type="entry name" value="METALLOENDOPEPTIDASE OMA1, MITOCHONDRIAL"/>
    <property type="match status" value="1"/>
</dbReference>
<protein>
    <submittedName>
        <fullName evidence="9">M48 family metallopeptidase</fullName>
    </submittedName>
</protein>
<evidence type="ECO:0000256" key="5">
    <source>
        <dbReference type="ARBA" id="ARBA00023049"/>
    </source>
</evidence>
<keyword evidence="7" id="KW-0812">Transmembrane</keyword>
<feature type="transmembrane region" description="Helical" evidence="7">
    <location>
        <begin position="20"/>
        <end position="41"/>
    </location>
</feature>
<dbReference type="CDD" id="cd07331">
    <property type="entry name" value="M48C_Oma1_like"/>
    <property type="match status" value="1"/>
</dbReference>
<evidence type="ECO:0000256" key="3">
    <source>
        <dbReference type="ARBA" id="ARBA00022801"/>
    </source>
</evidence>
<dbReference type="GO" id="GO:0004222">
    <property type="term" value="F:metalloendopeptidase activity"/>
    <property type="evidence" value="ECO:0007669"/>
    <property type="project" value="InterPro"/>
</dbReference>
<keyword evidence="7" id="KW-0472">Membrane</keyword>
<evidence type="ECO:0000256" key="6">
    <source>
        <dbReference type="RuleBase" id="RU003983"/>
    </source>
</evidence>
<dbReference type="KEGG" id="nti:DNFV4_02164"/>
<keyword evidence="7" id="KW-1133">Transmembrane helix</keyword>
<keyword evidence="4 6" id="KW-0862">Zinc</keyword>
<dbReference type="GO" id="GO:0046872">
    <property type="term" value="F:metal ion binding"/>
    <property type="evidence" value="ECO:0007669"/>
    <property type="project" value="UniProtKB-KW"/>
</dbReference>
<evidence type="ECO:0000256" key="2">
    <source>
        <dbReference type="ARBA" id="ARBA00022723"/>
    </source>
</evidence>
<dbReference type="Pfam" id="PF01435">
    <property type="entry name" value="Peptidase_M48"/>
    <property type="match status" value="1"/>
</dbReference>
<evidence type="ECO:0000259" key="8">
    <source>
        <dbReference type="Pfam" id="PF01435"/>
    </source>
</evidence>
<keyword evidence="1 6" id="KW-0645">Protease</keyword>
<dbReference type="AlphaFoldDB" id="A0AA86MZD1"/>
<dbReference type="GO" id="GO:0051603">
    <property type="term" value="P:proteolysis involved in protein catabolic process"/>
    <property type="evidence" value="ECO:0007669"/>
    <property type="project" value="TreeGrafter"/>
</dbReference>
<evidence type="ECO:0000313" key="9">
    <source>
        <dbReference type="EMBL" id="CAI4031745.1"/>
    </source>
</evidence>
<dbReference type="Gene3D" id="3.30.2010.10">
    <property type="entry name" value="Metalloproteases ('zincins'), catalytic domain"/>
    <property type="match status" value="1"/>
</dbReference>
<comment type="similarity">
    <text evidence="6">Belongs to the peptidase M48 family.</text>
</comment>
<dbReference type="PANTHER" id="PTHR22726">
    <property type="entry name" value="METALLOENDOPEPTIDASE OMA1"/>
    <property type="match status" value="1"/>
</dbReference>
<evidence type="ECO:0000256" key="7">
    <source>
        <dbReference type="SAM" id="Phobius"/>
    </source>
</evidence>
<organism evidence="9 10">
    <name type="scientific">Nitrospira tepida</name>
    <dbReference type="NCBI Taxonomy" id="2973512"/>
    <lineage>
        <taxon>Bacteria</taxon>
        <taxon>Pseudomonadati</taxon>
        <taxon>Nitrospirota</taxon>
        <taxon>Nitrospiria</taxon>
        <taxon>Nitrospirales</taxon>
        <taxon>Nitrospiraceae</taxon>
        <taxon>Nitrospira</taxon>
    </lineage>
</organism>
<keyword evidence="10" id="KW-1185">Reference proteome</keyword>
<evidence type="ECO:0000256" key="1">
    <source>
        <dbReference type="ARBA" id="ARBA00022670"/>
    </source>
</evidence>
<keyword evidence="3 6" id="KW-0378">Hydrolase</keyword>
<dbReference type="GO" id="GO:0016020">
    <property type="term" value="C:membrane"/>
    <property type="evidence" value="ECO:0007669"/>
    <property type="project" value="TreeGrafter"/>
</dbReference>
<dbReference type="InterPro" id="IPR051156">
    <property type="entry name" value="Mito/Outer_Membr_Metalloprot"/>
</dbReference>
<name>A0AA86MZD1_9BACT</name>
<accession>A0AA86MZD1</accession>
<proteinExistence type="inferred from homology"/>